<dbReference type="Gene3D" id="3.90.190.10">
    <property type="entry name" value="Protein tyrosine phosphatase superfamily"/>
    <property type="match status" value="1"/>
</dbReference>
<dbReference type="PROSITE" id="PS50056">
    <property type="entry name" value="TYR_PHOSPHATASE_2"/>
    <property type="match status" value="1"/>
</dbReference>
<dbReference type="Pfam" id="PF00782">
    <property type="entry name" value="DSPc"/>
    <property type="match status" value="1"/>
</dbReference>
<dbReference type="InterPro" id="IPR000340">
    <property type="entry name" value="Dual-sp_phosphatase_cat-dom"/>
</dbReference>
<evidence type="ECO:0000256" key="1">
    <source>
        <dbReference type="SAM" id="Phobius"/>
    </source>
</evidence>
<sequence length="439" mass="48878">MSENLVIKPRRPWPQALAWGVFLGVLFFGSYSAANHFTAQRSDVGLYVFGWEHHIPFIAWTILPYWSIDFLYGIALFAARSRDELFRLAKRLLAAQVLCITGFLLWPLHFSFSRPETHGWAGVMFDALTGFDLPYNQAPSLHICLLVVLWRFYADLSGHRPIRWLLHFWFALIGVSVLTTWQHHFIDVLTGFWAGALCLLLVPDSDAPWRWRGLEAKRSRLALYYGAGALTAAGLGALLFPAALAWLLYWTAAALAGVAAIYLFGEGAHFGKQGTRMPWRSWMFFAPYLLGARLNVWLWTRKLPAGAEVVDGVFLGRQPDAATLTRYGIDQIIDLAAELPLPAPGSAAHSLPLLDLLPPSGTQLTSAADAIEHARQQRQRVWVCCALGFSRSAASVAAWLVRHRAHTPEEAVMAIRHARPHVRLQAQSIAAGLSSATRP</sequence>
<keyword evidence="1" id="KW-0472">Membrane</keyword>
<evidence type="ECO:0000259" key="2">
    <source>
        <dbReference type="PROSITE" id="PS50056"/>
    </source>
</evidence>
<feature type="transmembrane region" description="Helical" evidence="1">
    <location>
        <begin position="16"/>
        <end position="37"/>
    </location>
</feature>
<organism evidence="3 4">
    <name type="scientific">Uliginosibacterium aquaticum</name>
    <dbReference type="NCBI Taxonomy" id="2731212"/>
    <lineage>
        <taxon>Bacteria</taxon>
        <taxon>Pseudomonadati</taxon>
        <taxon>Pseudomonadota</taxon>
        <taxon>Betaproteobacteria</taxon>
        <taxon>Rhodocyclales</taxon>
        <taxon>Zoogloeaceae</taxon>
        <taxon>Uliginosibacterium</taxon>
    </lineage>
</organism>
<feature type="transmembrane region" description="Helical" evidence="1">
    <location>
        <begin position="133"/>
        <end position="150"/>
    </location>
</feature>
<dbReference type="CDD" id="cd03386">
    <property type="entry name" value="PAP2_Aur1_like"/>
    <property type="match status" value="1"/>
</dbReference>
<keyword evidence="1" id="KW-1133">Transmembrane helix</keyword>
<dbReference type="PANTHER" id="PTHR47216:SF4">
    <property type="entry name" value="OS01G0859400 PROTEIN"/>
    <property type="match status" value="1"/>
</dbReference>
<accession>A0ABX2IKK0</accession>
<reference evidence="3 4" key="1">
    <citation type="submission" date="2020-06" db="EMBL/GenBank/DDBJ databases">
        <title>Draft genome of Uliginosibacterium sp. IMCC34675.</title>
        <authorList>
            <person name="Song J."/>
        </authorList>
    </citation>
    <scope>NUCLEOTIDE SEQUENCE [LARGE SCALE GENOMIC DNA]</scope>
    <source>
        <strain evidence="3 4">IMCC34675</strain>
    </source>
</reference>
<feature type="transmembrane region" description="Helical" evidence="1">
    <location>
        <begin position="246"/>
        <end position="265"/>
    </location>
</feature>
<gene>
    <name evidence="3" type="ORF">HJ583_006090</name>
</gene>
<evidence type="ECO:0000313" key="3">
    <source>
        <dbReference type="EMBL" id="NSL54585.1"/>
    </source>
</evidence>
<feature type="transmembrane region" description="Helical" evidence="1">
    <location>
        <begin position="222"/>
        <end position="240"/>
    </location>
</feature>
<feature type="transmembrane region" description="Helical" evidence="1">
    <location>
        <begin position="91"/>
        <end position="113"/>
    </location>
</feature>
<dbReference type="RefSeq" id="WP_170021064.1">
    <property type="nucleotide sequence ID" value="NZ_JABCSC020000001.1"/>
</dbReference>
<dbReference type="PANTHER" id="PTHR47216">
    <property type="match status" value="1"/>
</dbReference>
<feature type="transmembrane region" description="Helical" evidence="1">
    <location>
        <begin position="162"/>
        <end position="179"/>
    </location>
</feature>
<comment type="caution">
    <text evidence="3">The sequence shown here is derived from an EMBL/GenBank/DDBJ whole genome shotgun (WGS) entry which is preliminary data.</text>
</comment>
<proteinExistence type="predicted"/>
<protein>
    <submittedName>
        <fullName evidence="3">Phosphatase PAP2/dual specificity phosphatase family protein</fullName>
    </submittedName>
</protein>
<dbReference type="SUPFAM" id="SSF52799">
    <property type="entry name" value="(Phosphotyrosine protein) phosphatases II"/>
    <property type="match status" value="1"/>
</dbReference>
<dbReference type="SMART" id="SM00195">
    <property type="entry name" value="DSPc"/>
    <property type="match status" value="1"/>
</dbReference>
<feature type="domain" description="Tyrosine specific protein phosphatases" evidence="2">
    <location>
        <begin position="362"/>
        <end position="430"/>
    </location>
</feature>
<dbReference type="InterPro" id="IPR029021">
    <property type="entry name" value="Prot-tyrosine_phosphatase-like"/>
</dbReference>
<name>A0ABX2IKK0_9RHOO</name>
<keyword evidence="4" id="KW-1185">Reference proteome</keyword>
<keyword evidence="1" id="KW-0812">Transmembrane</keyword>
<dbReference type="Proteomes" id="UP000778523">
    <property type="component" value="Unassembled WGS sequence"/>
</dbReference>
<feature type="transmembrane region" description="Helical" evidence="1">
    <location>
        <begin position="185"/>
        <end position="202"/>
    </location>
</feature>
<evidence type="ECO:0000313" key="4">
    <source>
        <dbReference type="Proteomes" id="UP000778523"/>
    </source>
</evidence>
<feature type="transmembrane region" description="Helical" evidence="1">
    <location>
        <begin position="57"/>
        <end position="79"/>
    </location>
</feature>
<dbReference type="EMBL" id="JABCSC020000001">
    <property type="protein sequence ID" value="NSL54585.1"/>
    <property type="molecule type" value="Genomic_DNA"/>
</dbReference>
<dbReference type="InterPro" id="IPR000387">
    <property type="entry name" value="Tyr_Pase_dom"/>
</dbReference>
<dbReference type="InterPro" id="IPR020422">
    <property type="entry name" value="TYR_PHOSPHATASE_DUAL_dom"/>
</dbReference>